<dbReference type="AlphaFoldDB" id="A0A0C2YNQ1"/>
<reference evidence="2" key="2">
    <citation type="submission" date="2015-01" db="EMBL/GenBank/DDBJ databases">
        <title>Evolutionary Origins and Diversification of the Mycorrhizal Mutualists.</title>
        <authorList>
            <consortium name="DOE Joint Genome Institute"/>
            <consortium name="Mycorrhizal Genomics Consortium"/>
            <person name="Kohler A."/>
            <person name="Kuo A."/>
            <person name="Nagy L.G."/>
            <person name="Floudas D."/>
            <person name="Copeland A."/>
            <person name="Barry K.W."/>
            <person name="Cichocki N."/>
            <person name="Veneault-Fourrey C."/>
            <person name="LaButti K."/>
            <person name="Lindquist E.A."/>
            <person name="Lipzen A."/>
            <person name="Lundell T."/>
            <person name="Morin E."/>
            <person name="Murat C."/>
            <person name="Riley R."/>
            <person name="Ohm R."/>
            <person name="Sun H."/>
            <person name="Tunlid A."/>
            <person name="Henrissat B."/>
            <person name="Grigoriev I.V."/>
            <person name="Hibbett D.S."/>
            <person name="Martin F."/>
        </authorList>
    </citation>
    <scope>NUCLEOTIDE SEQUENCE [LARGE SCALE GENOMIC DNA]</scope>
    <source>
        <strain evidence="2">h7</strain>
    </source>
</reference>
<feature type="non-terminal residue" evidence="1">
    <location>
        <position position="1"/>
    </location>
</feature>
<proteinExistence type="predicted"/>
<accession>A0A0C2YNQ1</accession>
<sequence>CKAAATLNKEVEAKAGIPHGYTDFAQWVEYYSTPMKNCMIAALNLPQFPHQERNSALAIVITHKGNSTLPVQHRFTIDTINRHNRGESEFTSEELVRRLDSEETKKTIAFGKKERGNDYYGTLMFMVLGVFSQSPMVSVPIFKYFSIDKSVASARIIAGPWWPPLRHMLEHGKKMKFCCGRIEGVGCCCGGWAHEETMKGDAWR</sequence>
<dbReference type="HOGENOM" id="CLU_089372_0_0_1"/>
<protein>
    <submittedName>
        <fullName evidence="1">Uncharacterized protein</fullName>
    </submittedName>
</protein>
<keyword evidence="2" id="KW-1185">Reference proteome</keyword>
<dbReference type="Proteomes" id="UP000053424">
    <property type="component" value="Unassembled WGS sequence"/>
</dbReference>
<name>A0A0C2YNQ1_HEBCY</name>
<dbReference type="OrthoDB" id="2945048at2759"/>
<evidence type="ECO:0000313" key="1">
    <source>
        <dbReference type="EMBL" id="KIM42622.1"/>
    </source>
</evidence>
<organism evidence="1 2">
    <name type="scientific">Hebeloma cylindrosporum</name>
    <dbReference type="NCBI Taxonomy" id="76867"/>
    <lineage>
        <taxon>Eukaryota</taxon>
        <taxon>Fungi</taxon>
        <taxon>Dikarya</taxon>
        <taxon>Basidiomycota</taxon>
        <taxon>Agaricomycotina</taxon>
        <taxon>Agaricomycetes</taxon>
        <taxon>Agaricomycetidae</taxon>
        <taxon>Agaricales</taxon>
        <taxon>Agaricineae</taxon>
        <taxon>Hymenogastraceae</taxon>
        <taxon>Hebeloma</taxon>
    </lineage>
</organism>
<reference evidence="1 2" key="1">
    <citation type="submission" date="2014-04" db="EMBL/GenBank/DDBJ databases">
        <authorList>
            <consortium name="DOE Joint Genome Institute"/>
            <person name="Kuo A."/>
            <person name="Gay G."/>
            <person name="Dore J."/>
            <person name="Kohler A."/>
            <person name="Nagy L.G."/>
            <person name="Floudas D."/>
            <person name="Copeland A."/>
            <person name="Barry K.W."/>
            <person name="Cichocki N."/>
            <person name="Veneault-Fourrey C."/>
            <person name="LaButti K."/>
            <person name="Lindquist E.A."/>
            <person name="Lipzen A."/>
            <person name="Lundell T."/>
            <person name="Morin E."/>
            <person name="Murat C."/>
            <person name="Sun H."/>
            <person name="Tunlid A."/>
            <person name="Henrissat B."/>
            <person name="Grigoriev I.V."/>
            <person name="Hibbett D.S."/>
            <person name="Martin F."/>
            <person name="Nordberg H.P."/>
            <person name="Cantor M.N."/>
            <person name="Hua S.X."/>
        </authorList>
    </citation>
    <scope>NUCLEOTIDE SEQUENCE [LARGE SCALE GENOMIC DNA]</scope>
    <source>
        <strain evidence="2">h7</strain>
    </source>
</reference>
<evidence type="ECO:0000313" key="2">
    <source>
        <dbReference type="Proteomes" id="UP000053424"/>
    </source>
</evidence>
<gene>
    <name evidence="1" type="ORF">M413DRAFT_69999</name>
</gene>
<dbReference type="EMBL" id="KN831777">
    <property type="protein sequence ID" value="KIM42622.1"/>
    <property type="molecule type" value="Genomic_DNA"/>
</dbReference>